<feature type="non-terminal residue" evidence="1">
    <location>
        <position position="71"/>
    </location>
</feature>
<dbReference type="AlphaFoldDB" id="A0A392S8P0"/>
<accession>A0A392S8P0</accession>
<evidence type="ECO:0000313" key="2">
    <source>
        <dbReference type="Proteomes" id="UP000265520"/>
    </source>
</evidence>
<evidence type="ECO:0000313" key="1">
    <source>
        <dbReference type="EMBL" id="MCI44226.1"/>
    </source>
</evidence>
<comment type="caution">
    <text evidence="1">The sequence shown here is derived from an EMBL/GenBank/DDBJ whole genome shotgun (WGS) entry which is preliminary data.</text>
</comment>
<organism evidence="1 2">
    <name type="scientific">Trifolium medium</name>
    <dbReference type="NCBI Taxonomy" id="97028"/>
    <lineage>
        <taxon>Eukaryota</taxon>
        <taxon>Viridiplantae</taxon>
        <taxon>Streptophyta</taxon>
        <taxon>Embryophyta</taxon>
        <taxon>Tracheophyta</taxon>
        <taxon>Spermatophyta</taxon>
        <taxon>Magnoliopsida</taxon>
        <taxon>eudicotyledons</taxon>
        <taxon>Gunneridae</taxon>
        <taxon>Pentapetalae</taxon>
        <taxon>rosids</taxon>
        <taxon>fabids</taxon>
        <taxon>Fabales</taxon>
        <taxon>Fabaceae</taxon>
        <taxon>Papilionoideae</taxon>
        <taxon>50 kb inversion clade</taxon>
        <taxon>NPAAA clade</taxon>
        <taxon>Hologalegina</taxon>
        <taxon>IRL clade</taxon>
        <taxon>Trifolieae</taxon>
        <taxon>Trifolium</taxon>
    </lineage>
</organism>
<sequence length="71" mass="8363">MWKNFKYAIKKLNHEQGAKFQKLEDWISSVVLEQKDKVVKAIEKIEASCVIKLANCKEESTKQQLMHIQEE</sequence>
<proteinExistence type="predicted"/>
<name>A0A392S8P0_9FABA</name>
<keyword evidence="2" id="KW-1185">Reference proteome</keyword>
<protein>
    <submittedName>
        <fullName evidence="1">Uncharacterized protein</fullName>
    </submittedName>
</protein>
<dbReference type="EMBL" id="LXQA010327784">
    <property type="protein sequence ID" value="MCI44226.1"/>
    <property type="molecule type" value="Genomic_DNA"/>
</dbReference>
<reference evidence="1 2" key="1">
    <citation type="journal article" date="2018" name="Front. Plant Sci.">
        <title>Red Clover (Trifolium pratense) and Zigzag Clover (T. medium) - A Picture of Genomic Similarities and Differences.</title>
        <authorList>
            <person name="Dluhosova J."/>
            <person name="Istvanek J."/>
            <person name="Nedelnik J."/>
            <person name="Repkova J."/>
        </authorList>
    </citation>
    <scope>NUCLEOTIDE SEQUENCE [LARGE SCALE GENOMIC DNA]</scope>
    <source>
        <strain evidence="2">cv. 10/8</strain>
        <tissue evidence="1">Leaf</tissue>
    </source>
</reference>
<dbReference type="Proteomes" id="UP000265520">
    <property type="component" value="Unassembled WGS sequence"/>
</dbReference>